<sequence>MNSQPKDFSVSEITSEDTLLEDANINYTIEEDILVGNHKWRTERCIDLRNIKWNRIILLANLTTEEVKISVKQCLSLVGYVCLNLKKVGEDILPSCIVAPQCLCYLMVNMLSVRNLDNCTAQVRIRVRLEEQTMVTLPCDSRKPVWNHVMRFVTVEPFEYPLILTMEECLASKCVIPLDKVERMSDDKEVKAVEFYLERRLYHGFAREVPLT</sequence>
<evidence type="ECO:0000313" key="2">
    <source>
        <dbReference type="Proteomes" id="UP000712600"/>
    </source>
</evidence>
<protein>
    <recommendedName>
        <fullName evidence="3">C2 domain-containing protein</fullName>
    </recommendedName>
</protein>
<dbReference type="Proteomes" id="UP000712600">
    <property type="component" value="Unassembled WGS sequence"/>
</dbReference>
<name>A0A8S9QN87_BRACR</name>
<evidence type="ECO:0008006" key="3">
    <source>
        <dbReference type="Google" id="ProtNLM"/>
    </source>
</evidence>
<evidence type="ECO:0000313" key="1">
    <source>
        <dbReference type="EMBL" id="KAF3553863.1"/>
    </source>
</evidence>
<reference evidence="1" key="1">
    <citation type="submission" date="2019-12" db="EMBL/GenBank/DDBJ databases">
        <title>Genome sequencing and annotation of Brassica cretica.</title>
        <authorList>
            <person name="Studholme D.J."/>
            <person name="Sarris P."/>
        </authorList>
    </citation>
    <scope>NUCLEOTIDE SEQUENCE</scope>
    <source>
        <strain evidence="1">PFS-109/04</strain>
        <tissue evidence="1">Leaf</tissue>
    </source>
</reference>
<dbReference type="EMBL" id="QGKX02000996">
    <property type="protein sequence ID" value="KAF3553863.1"/>
    <property type="molecule type" value="Genomic_DNA"/>
</dbReference>
<comment type="caution">
    <text evidence="1">The sequence shown here is derived from an EMBL/GenBank/DDBJ whole genome shotgun (WGS) entry which is preliminary data.</text>
</comment>
<organism evidence="1 2">
    <name type="scientific">Brassica cretica</name>
    <name type="common">Mustard</name>
    <dbReference type="NCBI Taxonomy" id="69181"/>
    <lineage>
        <taxon>Eukaryota</taxon>
        <taxon>Viridiplantae</taxon>
        <taxon>Streptophyta</taxon>
        <taxon>Embryophyta</taxon>
        <taxon>Tracheophyta</taxon>
        <taxon>Spermatophyta</taxon>
        <taxon>Magnoliopsida</taxon>
        <taxon>eudicotyledons</taxon>
        <taxon>Gunneridae</taxon>
        <taxon>Pentapetalae</taxon>
        <taxon>rosids</taxon>
        <taxon>malvids</taxon>
        <taxon>Brassicales</taxon>
        <taxon>Brassicaceae</taxon>
        <taxon>Brassiceae</taxon>
        <taxon>Brassica</taxon>
    </lineage>
</organism>
<accession>A0A8S9QN87</accession>
<dbReference type="AlphaFoldDB" id="A0A8S9QN87"/>
<gene>
    <name evidence="1" type="ORF">F2Q69_00017305</name>
</gene>
<proteinExistence type="predicted"/>